<sequence length="104" mass="12630">MNEKRRARYEQRQRLIYLAERPDFSTNLRVQEEWKKLREEIWVKTADKKGKKGILVEVVYDGEVIYTGNKRQVIEKCKIPSSSLNKRIRDGKPDKLERYYRIKQ</sequence>
<evidence type="ECO:0000313" key="1">
    <source>
        <dbReference type="EMBL" id="MDL4937643.1"/>
    </source>
</evidence>
<reference evidence="1 2" key="1">
    <citation type="submission" date="2023-06" db="EMBL/GenBank/DDBJ databases">
        <title>Acute promotion of culturable opportunistic pathogens and persistent increase of antibiotic resistance following antibiotic exposure in mouse gut microbiota.</title>
        <authorList>
            <person name="Li L."/>
            <person name="Wang B."/>
            <person name="Sun Y."/>
            <person name="Wang M."/>
            <person name="Xu H."/>
        </authorList>
    </citation>
    <scope>NUCLEOTIDE SEQUENCE [LARGE SCALE GENOMIC DNA]</scope>
    <source>
        <strain evidence="1 2">CRI2_2</strain>
    </source>
</reference>
<dbReference type="AlphaFoldDB" id="A0ABD4ZYA8"/>
<organism evidence="1 2">
    <name type="scientific">Enterococcus gallinarum</name>
    <dbReference type="NCBI Taxonomy" id="1353"/>
    <lineage>
        <taxon>Bacteria</taxon>
        <taxon>Bacillati</taxon>
        <taxon>Bacillota</taxon>
        <taxon>Bacilli</taxon>
        <taxon>Lactobacillales</taxon>
        <taxon>Enterococcaceae</taxon>
        <taxon>Enterococcus</taxon>
    </lineage>
</organism>
<proteinExistence type="predicted"/>
<evidence type="ECO:0008006" key="3">
    <source>
        <dbReference type="Google" id="ProtNLM"/>
    </source>
</evidence>
<dbReference type="Proteomes" id="UP001241571">
    <property type="component" value="Unassembled WGS sequence"/>
</dbReference>
<dbReference type="RefSeq" id="WP_221686145.1">
    <property type="nucleotide sequence ID" value="NZ_JAASJM010000012.1"/>
</dbReference>
<dbReference type="EMBL" id="JASUBT010000028">
    <property type="protein sequence ID" value="MDL4937643.1"/>
    <property type="molecule type" value="Genomic_DNA"/>
</dbReference>
<accession>A0ABD4ZYA8</accession>
<comment type="caution">
    <text evidence="1">The sequence shown here is derived from an EMBL/GenBank/DDBJ whole genome shotgun (WGS) entry which is preliminary data.</text>
</comment>
<evidence type="ECO:0000313" key="2">
    <source>
        <dbReference type="Proteomes" id="UP001241571"/>
    </source>
</evidence>
<name>A0ABD4ZYA8_ENTGA</name>
<protein>
    <recommendedName>
        <fullName evidence="3">Phage protein</fullName>
    </recommendedName>
</protein>
<gene>
    <name evidence="1" type="ORF">QRX88_18235</name>
</gene>